<feature type="domain" description="DAGKc" evidence="2">
    <location>
        <begin position="128"/>
        <end position="257"/>
    </location>
</feature>
<dbReference type="Gene3D" id="2.60.200.40">
    <property type="match status" value="1"/>
</dbReference>
<keyword evidence="1" id="KW-0812">Transmembrane</keyword>
<evidence type="ECO:0000313" key="3">
    <source>
        <dbReference type="EMBL" id="GAA1510244.1"/>
    </source>
</evidence>
<feature type="transmembrane region" description="Helical" evidence="1">
    <location>
        <begin position="18"/>
        <end position="37"/>
    </location>
</feature>
<evidence type="ECO:0000259" key="2">
    <source>
        <dbReference type="PROSITE" id="PS50146"/>
    </source>
</evidence>
<evidence type="ECO:0000313" key="4">
    <source>
        <dbReference type="Proteomes" id="UP001501470"/>
    </source>
</evidence>
<keyword evidence="1" id="KW-0472">Membrane</keyword>
<dbReference type="InterPro" id="IPR017438">
    <property type="entry name" value="ATP-NAD_kinase_N"/>
</dbReference>
<reference evidence="3 4" key="1">
    <citation type="journal article" date="2019" name="Int. J. Syst. Evol. Microbiol.">
        <title>The Global Catalogue of Microorganisms (GCM) 10K type strain sequencing project: providing services to taxonomists for standard genome sequencing and annotation.</title>
        <authorList>
            <consortium name="The Broad Institute Genomics Platform"/>
            <consortium name="The Broad Institute Genome Sequencing Center for Infectious Disease"/>
            <person name="Wu L."/>
            <person name="Ma J."/>
        </authorList>
    </citation>
    <scope>NUCLEOTIDE SEQUENCE [LARGE SCALE GENOMIC DNA]</scope>
    <source>
        <strain evidence="3 4">JCM 15933</strain>
    </source>
</reference>
<dbReference type="RefSeq" id="WP_344502030.1">
    <property type="nucleotide sequence ID" value="NZ_BAAAQD010000004.1"/>
</dbReference>
<proteinExistence type="predicted"/>
<name>A0ABN2A2Z1_9ACTN</name>
<organism evidence="3 4">
    <name type="scientific">Dactylosporangium maewongense</name>
    <dbReference type="NCBI Taxonomy" id="634393"/>
    <lineage>
        <taxon>Bacteria</taxon>
        <taxon>Bacillati</taxon>
        <taxon>Actinomycetota</taxon>
        <taxon>Actinomycetes</taxon>
        <taxon>Micromonosporales</taxon>
        <taxon>Micromonosporaceae</taxon>
        <taxon>Dactylosporangium</taxon>
    </lineage>
</organism>
<dbReference type="Pfam" id="PF00781">
    <property type="entry name" value="DAGK_cat"/>
    <property type="match status" value="1"/>
</dbReference>
<feature type="transmembrane region" description="Helical" evidence="1">
    <location>
        <begin position="96"/>
        <end position="116"/>
    </location>
</feature>
<accession>A0ABN2A2Z1</accession>
<comment type="caution">
    <text evidence="3">The sequence shown here is derived from an EMBL/GenBank/DDBJ whole genome shotgun (WGS) entry which is preliminary data.</text>
</comment>
<evidence type="ECO:0000256" key="1">
    <source>
        <dbReference type="SAM" id="Phobius"/>
    </source>
</evidence>
<dbReference type="PROSITE" id="PS50146">
    <property type="entry name" value="DAGK"/>
    <property type="match status" value="1"/>
</dbReference>
<dbReference type="EMBL" id="BAAAQD010000004">
    <property type="protein sequence ID" value="GAA1510244.1"/>
    <property type="molecule type" value="Genomic_DNA"/>
</dbReference>
<dbReference type="Proteomes" id="UP001501470">
    <property type="component" value="Unassembled WGS sequence"/>
</dbReference>
<dbReference type="SUPFAM" id="SSF111331">
    <property type="entry name" value="NAD kinase/diacylglycerol kinase-like"/>
    <property type="match status" value="1"/>
</dbReference>
<feature type="transmembrane region" description="Helical" evidence="1">
    <location>
        <begin position="43"/>
        <end position="65"/>
    </location>
</feature>
<keyword evidence="4" id="KW-1185">Reference proteome</keyword>
<sequence length="451" mass="46287">MPADGKGNRPGSDGAARWLARLAMVSAVAAVGLLVAAGGLRGVVLVAVAVAGAGAGLAGVWAALAYRGARRVLAGLVAVAAPVTVVVLYAQAGLLLVALVCAGLWALAVTAAGAALPRPGTAEHAVAAPPRHPFLIMNPRSGGGKVERHDLAGKARALGAEVVLLEGPREVDVAALARQAVRSGADLLGVAGGDGTQAAVARVAVEHDLPFVVVAAGTRNHFAMDLGLDRRDPARCLDALTDGVELRVDVGWAGDRMFVNNASFGAYAEVVQSPGYRQDKAATALDMLPDLLAGRDGVALRLSTGGTRVAGAQAVLVSNNPYASNDLVGLGRRERLDGGALGVLAVTVNNAADAAMLVRGTRSERLTQLTAGAAVVEADAPSVPVGIDGESVLLPTPVRCRIQPGALRVRVPRSRPVRRPRQRVDWRRLWRLAFTTGGDRTAPTAGEDRRS</sequence>
<dbReference type="Gene3D" id="3.40.50.10330">
    <property type="entry name" value="Probable inorganic polyphosphate/atp-NAD kinase, domain 1"/>
    <property type="match status" value="1"/>
</dbReference>
<feature type="transmembrane region" description="Helical" evidence="1">
    <location>
        <begin position="72"/>
        <end position="90"/>
    </location>
</feature>
<keyword evidence="1" id="KW-1133">Transmembrane helix</keyword>
<protein>
    <recommendedName>
        <fullName evidence="2">DAGKc domain-containing protein</fullName>
    </recommendedName>
</protein>
<gene>
    <name evidence="3" type="ORF">GCM10009827_025550</name>
</gene>
<dbReference type="InterPro" id="IPR001206">
    <property type="entry name" value="Diacylglycerol_kinase_cat_dom"/>
</dbReference>
<dbReference type="InterPro" id="IPR016064">
    <property type="entry name" value="NAD/diacylglycerol_kinase_sf"/>
</dbReference>